<protein>
    <submittedName>
        <fullName evidence="1">Uncharacterized protein</fullName>
    </submittedName>
</protein>
<gene>
    <name evidence="1" type="ORF">BK672_02120</name>
</gene>
<reference evidence="1 2" key="1">
    <citation type="submission" date="2016-10" db="EMBL/GenBank/DDBJ databases">
        <title>Comparative genome analysis of multiple Pseudomonas spp. focuses on biocontrol and plant growth promoting traits.</title>
        <authorList>
            <person name="Tao X.-Y."/>
            <person name="Taylor C.G."/>
        </authorList>
    </citation>
    <scope>NUCLEOTIDE SEQUENCE [LARGE SCALE GENOMIC DNA]</scope>
    <source>
        <strain evidence="1 2">2F9</strain>
    </source>
</reference>
<evidence type="ECO:0000313" key="2">
    <source>
        <dbReference type="Proteomes" id="UP000283650"/>
    </source>
</evidence>
<comment type="caution">
    <text evidence="1">The sequence shown here is derived from an EMBL/GenBank/DDBJ whole genome shotgun (WGS) entry which is preliminary data.</text>
</comment>
<dbReference type="EMBL" id="MOBY01000002">
    <property type="protein sequence ID" value="RON97112.1"/>
    <property type="molecule type" value="Genomic_DNA"/>
</dbReference>
<accession>A0A423NFX0</accession>
<dbReference type="AlphaFoldDB" id="A0A423NFX0"/>
<evidence type="ECO:0000313" key="1">
    <source>
        <dbReference type="EMBL" id="RON97112.1"/>
    </source>
</evidence>
<dbReference type="Proteomes" id="UP000283650">
    <property type="component" value="Unassembled WGS sequence"/>
</dbReference>
<name>A0A423NFX0_PSEFL</name>
<dbReference type="RefSeq" id="WP_123374716.1">
    <property type="nucleotide sequence ID" value="NZ_MOBY01000002.1"/>
</dbReference>
<proteinExistence type="predicted"/>
<organism evidence="1 2">
    <name type="scientific">Pseudomonas fluorescens</name>
    <dbReference type="NCBI Taxonomy" id="294"/>
    <lineage>
        <taxon>Bacteria</taxon>
        <taxon>Pseudomonadati</taxon>
        <taxon>Pseudomonadota</taxon>
        <taxon>Gammaproteobacteria</taxon>
        <taxon>Pseudomonadales</taxon>
        <taxon>Pseudomonadaceae</taxon>
        <taxon>Pseudomonas</taxon>
    </lineage>
</organism>
<sequence>MNSIHFAPDYRTCMQDAAHAYLLRHRAEYLADSDRLFSSAERHLIVGLEVPASLAAKLVHLAWTDMQCAKHSVSTVGVGNTL</sequence>